<keyword evidence="8" id="KW-1185">Reference proteome</keyword>
<dbReference type="GO" id="GO:0004386">
    <property type="term" value="F:helicase activity"/>
    <property type="evidence" value="ECO:0007669"/>
    <property type="project" value="UniProtKB-KW"/>
</dbReference>
<dbReference type="GO" id="GO:0005524">
    <property type="term" value="F:ATP binding"/>
    <property type="evidence" value="ECO:0007669"/>
    <property type="project" value="UniProtKB-KW"/>
</dbReference>
<evidence type="ECO:0000256" key="2">
    <source>
        <dbReference type="ARBA" id="ARBA00022801"/>
    </source>
</evidence>
<dbReference type="RefSeq" id="XP_060326197.1">
    <property type="nucleotide sequence ID" value="XM_060478083.1"/>
</dbReference>
<dbReference type="InterPro" id="IPR050699">
    <property type="entry name" value="RNA-DNA_Helicase"/>
</dbReference>
<dbReference type="PANTHER" id="PTHR12131">
    <property type="entry name" value="ATP-DEPENDENT RNA AND DNA HELICASE"/>
    <property type="match status" value="1"/>
</dbReference>
<keyword evidence="1" id="KW-0547">Nucleotide-binding</keyword>
<dbReference type="SUPFAM" id="SSF52540">
    <property type="entry name" value="P-loop containing nucleoside triphosphate hydrolases"/>
    <property type="match status" value="1"/>
</dbReference>
<keyword evidence="3" id="KW-0347">Helicase</keyword>
<organism evidence="7 8">
    <name type="scientific">Armillaria tabescens</name>
    <name type="common">Ringless honey mushroom</name>
    <name type="synonym">Agaricus tabescens</name>
    <dbReference type="NCBI Taxonomy" id="1929756"/>
    <lineage>
        <taxon>Eukaryota</taxon>
        <taxon>Fungi</taxon>
        <taxon>Dikarya</taxon>
        <taxon>Basidiomycota</taxon>
        <taxon>Agaricomycotina</taxon>
        <taxon>Agaricomycetes</taxon>
        <taxon>Agaricomycetidae</taxon>
        <taxon>Agaricales</taxon>
        <taxon>Marasmiineae</taxon>
        <taxon>Physalacriaceae</taxon>
        <taxon>Desarmillaria</taxon>
    </lineage>
</organism>
<evidence type="ECO:0000259" key="6">
    <source>
        <dbReference type="Pfam" id="PF12513"/>
    </source>
</evidence>
<dbReference type="Proteomes" id="UP001175211">
    <property type="component" value="Unassembled WGS sequence"/>
</dbReference>
<dbReference type="GO" id="GO:0000965">
    <property type="term" value="P:mitochondrial RNA 3'-end processing"/>
    <property type="evidence" value="ECO:0007669"/>
    <property type="project" value="TreeGrafter"/>
</dbReference>
<protein>
    <recommendedName>
        <fullName evidence="9">RNA helicase</fullName>
    </recommendedName>
</protein>
<feature type="domain" description="ATP-dependent RNA helicase SUV3 C-terminal" evidence="6">
    <location>
        <begin position="296"/>
        <end position="332"/>
    </location>
</feature>
<proteinExistence type="predicted"/>
<dbReference type="Gene3D" id="3.40.50.300">
    <property type="entry name" value="P-loop containing nucleotide triphosphate hydrolases"/>
    <property type="match status" value="1"/>
</dbReference>
<evidence type="ECO:0000313" key="7">
    <source>
        <dbReference type="EMBL" id="KAK0447476.1"/>
    </source>
</evidence>
<dbReference type="Pfam" id="PF12513">
    <property type="entry name" value="SUV3_C"/>
    <property type="match status" value="1"/>
</dbReference>
<dbReference type="Gene3D" id="1.20.58.1080">
    <property type="match status" value="1"/>
</dbReference>
<sequence length="337" mass="37669">MLKETNDDLVVNRYERLTPLEVEKESLKGDLSKVRKGDCIVTFSRRSIFQMKRDVERLGITCATVYGRLPPEVRSEQADLFNDPRSGFDVLIGSDAIGMGLKLENPSYNIRRRQEISQQLLCTISPYPQRSKSLVVLADSACTDQRVPGGLTTTLNEGDLGFLTRTMKLPLPSLKTARMTPSYTSLISTASALPPNSAMNTIFLAHAYTSKLSPIYRYIYSDATRVCTNYLDAYIQGVSMTDFEVMLAAPFPWRDRESVPTQGVARLEECLTESPFMVTLEKVESKNGPAATNEDLSLLETFHKMLGLYTWLSYRRPVAFPDQALAAELKPRVPGGD</sequence>
<dbReference type="AlphaFoldDB" id="A0AA39JTE4"/>
<dbReference type="InterPro" id="IPR022192">
    <property type="entry name" value="SUV3_C"/>
</dbReference>
<keyword evidence="4" id="KW-0067">ATP-binding</keyword>
<evidence type="ECO:0000313" key="8">
    <source>
        <dbReference type="Proteomes" id="UP001175211"/>
    </source>
</evidence>
<dbReference type="InterPro" id="IPR027417">
    <property type="entry name" value="P-loop_NTPase"/>
</dbReference>
<feature type="domain" description="Helicase C-terminal" evidence="5">
    <location>
        <begin position="32"/>
        <end position="105"/>
    </location>
</feature>
<keyword evidence="2" id="KW-0378">Hydrolase</keyword>
<evidence type="ECO:0000256" key="1">
    <source>
        <dbReference type="ARBA" id="ARBA00022741"/>
    </source>
</evidence>
<dbReference type="GO" id="GO:0016787">
    <property type="term" value="F:hydrolase activity"/>
    <property type="evidence" value="ECO:0007669"/>
    <property type="project" value="UniProtKB-KW"/>
</dbReference>
<evidence type="ECO:0008006" key="9">
    <source>
        <dbReference type="Google" id="ProtNLM"/>
    </source>
</evidence>
<dbReference type="InterPro" id="IPR001650">
    <property type="entry name" value="Helicase_C-like"/>
</dbReference>
<dbReference type="Pfam" id="PF00271">
    <property type="entry name" value="Helicase_C"/>
    <property type="match status" value="1"/>
</dbReference>
<name>A0AA39JTE4_ARMTA</name>
<dbReference type="GeneID" id="85361631"/>
<evidence type="ECO:0000256" key="3">
    <source>
        <dbReference type="ARBA" id="ARBA00022806"/>
    </source>
</evidence>
<comment type="caution">
    <text evidence="7">The sequence shown here is derived from an EMBL/GenBank/DDBJ whole genome shotgun (WGS) entry which is preliminary data.</text>
</comment>
<gene>
    <name evidence="7" type="ORF">EV420DRAFT_1647802</name>
</gene>
<dbReference type="GO" id="GO:0045025">
    <property type="term" value="C:mitochondrial degradosome"/>
    <property type="evidence" value="ECO:0007669"/>
    <property type="project" value="TreeGrafter"/>
</dbReference>
<accession>A0AA39JTE4</accession>
<evidence type="ECO:0000256" key="4">
    <source>
        <dbReference type="ARBA" id="ARBA00022840"/>
    </source>
</evidence>
<dbReference type="EMBL" id="JAUEPS010000044">
    <property type="protein sequence ID" value="KAK0447476.1"/>
    <property type="molecule type" value="Genomic_DNA"/>
</dbReference>
<evidence type="ECO:0000259" key="5">
    <source>
        <dbReference type="Pfam" id="PF00271"/>
    </source>
</evidence>
<reference evidence="7" key="1">
    <citation type="submission" date="2023-06" db="EMBL/GenBank/DDBJ databases">
        <authorList>
            <consortium name="Lawrence Berkeley National Laboratory"/>
            <person name="Ahrendt S."/>
            <person name="Sahu N."/>
            <person name="Indic B."/>
            <person name="Wong-Bajracharya J."/>
            <person name="Merenyi Z."/>
            <person name="Ke H.-M."/>
            <person name="Monk M."/>
            <person name="Kocsube S."/>
            <person name="Drula E."/>
            <person name="Lipzen A."/>
            <person name="Balint B."/>
            <person name="Henrissat B."/>
            <person name="Andreopoulos B."/>
            <person name="Martin F.M."/>
            <person name="Harder C.B."/>
            <person name="Rigling D."/>
            <person name="Ford K.L."/>
            <person name="Foster G.D."/>
            <person name="Pangilinan J."/>
            <person name="Papanicolaou A."/>
            <person name="Barry K."/>
            <person name="LaButti K."/>
            <person name="Viragh M."/>
            <person name="Koriabine M."/>
            <person name="Yan M."/>
            <person name="Riley R."/>
            <person name="Champramary S."/>
            <person name="Plett K.L."/>
            <person name="Tsai I.J."/>
            <person name="Slot J."/>
            <person name="Sipos G."/>
            <person name="Plett J."/>
            <person name="Nagy L.G."/>
            <person name="Grigoriev I.V."/>
        </authorList>
    </citation>
    <scope>NUCLEOTIDE SEQUENCE</scope>
    <source>
        <strain evidence="7">CCBAS 213</strain>
    </source>
</reference>
<dbReference type="PANTHER" id="PTHR12131:SF1">
    <property type="entry name" value="ATP-DEPENDENT RNA HELICASE SUPV3L1, MITOCHONDRIAL-RELATED"/>
    <property type="match status" value="1"/>
</dbReference>